<sequence>MARRGRGAAAVDRVAVLGLHATFCVKAVAAIPGVVLRYWREVGRLIGEISFGSASLLAGGGTVGVVFAMSFVASTQVGLEGYRGLELLGLSPMTGLMGALINTREIAPIVASIALAAKVGTGFTAQLGTMRVSDEIDALETMGVRSLPYLVSTRMAAAFVSVVPLYLVGLFASYIATEVAVVVLNGDSQGTYDYYFQLLLTPQDVLLSLLKAVIFAMIVTLVHCAHGYYASGGPEGVGKAAGAALRTSIVAIALADVVLSLVFWGVRPDLPGLGL</sequence>
<dbReference type="Pfam" id="PF02405">
    <property type="entry name" value="MlaE"/>
    <property type="match status" value="1"/>
</dbReference>
<feature type="transmembrane region" description="Helical" evidence="1">
    <location>
        <begin position="54"/>
        <end position="73"/>
    </location>
</feature>
<feature type="transmembrane region" description="Helical" evidence="1">
    <location>
        <begin position="155"/>
        <end position="176"/>
    </location>
</feature>
<organism evidence="2 3">
    <name type="scientific">Saccharopolyspora cebuensis</name>
    <dbReference type="NCBI Taxonomy" id="418759"/>
    <lineage>
        <taxon>Bacteria</taxon>
        <taxon>Bacillati</taxon>
        <taxon>Actinomycetota</taxon>
        <taxon>Actinomycetes</taxon>
        <taxon>Pseudonocardiales</taxon>
        <taxon>Pseudonocardiaceae</taxon>
        <taxon>Saccharopolyspora</taxon>
    </lineage>
</organism>
<dbReference type="Proteomes" id="UP001564626">
    <property type="component" value="Unassembled WGS sequence"/>
</dbReference>
<dbReference type="EMBL" id="JBGEHV010000036">
    <property type="protein sequence ID" value="MEY8041402.1"/>
    <property type="molecule type" value="Genomic_DNA"/>
</dbReference>
<keyword evidence="1" id="KW-0812">Transmembrane</keyword>
<evidence type="ECO:0000313" key="3">
    <source>
        <dbReference type="Proteomes" id="UP001564626"/>
    </source>
</evidence>
<accession>A0ABV4CJX2</accession>
<dbReference type="PANTHER" id="PTHR30188">
    <property type="entry name" value="ABC TRANSPORTER PERMEASE PROTEIN-RELATED"/>
    <property type="match status" value="1"/>
</dbReference>
<proteinExistence type="predicted"/>
<dbReference type="RefSeq" id="WP_345365714.1">
    <property type="nucleotide sequence ID" value="NZ_BAABII010000016.1"/>
</dbReference>
<dbReference type="InterPro" id="IPR030802">
    <property type="entry name" value="Permease_MalE"/>
</dbReference>
<keyword evidence="1" id="KW-1133">Transmembrane helix</keyword>
<keyword evidence="3" id="KW-1185">Reference proteome</keyword>
<name>A0ABV4CJX2_9PSEU</name>
<protein>
    <submittedName>
        <fullName evidence="2">MlaE family ABC transporter permease</fullName>
    </submittedName>
</protein>
<evidence type="ECO:0000313" key="2">
    <source>
        <dbReference type="EMBL" id="MEY8041402.1"/>
    </source>
</evidence>
<evidence type="ECO:0000256" key="1">
    <source>
        <dbReference type="SAM" id="Phobius"/>
    </source>
</evidence>
<comment type="caution">
    <text evidence="2">The sequence shown here is derived from an EMBL/GenBank/DDBJ whole genome shotgun (WGS) entry which is preliminary data.</text>
</comment>
<dbReference type="PANTHER" id="PTHR30188:SF13">
    <property type="entry name" value="CONSERVED HYPOTHETICAL INTEGRAL MEMBRANE PROTEIN YRBE3B"/>
    <property type="match status" value="1"/>
</dbReference>
<gene>
    <name evidence="2" type="ORF">AB8O55_18515</name>
</gene>
<keyword evidence="1" id="KW-0472">Membrane</keyword>
<feature type="transmembrane region" description="Helical" evidence="1">
    <location>
        <begin position="243"/>
        <end position="266"/>
    </location>
</feature>
<reference evidence="2 3" key="1">
    <citation type="submission" date="2024-08" db="EMBL/GenBank/DDBJ databases">
        <title>Genome mining of Saccharopolyspora cebuensis PGLac3 from Nigerian medicinal plant.</title>
        <authorList>
            <person name="Ezeobiora C.E."/>
            <person name="Igbokwe N.H."/>
            <person name="Amin D.H."/>
            <person name="Mendie U.E."/>
        </authorList>
    </citation>
    <scope>NUCLEOTIDE SEQUENCE [LARGE SCALE GENOMIC DNA]</scope>
    <source>
        <strain evidence="2 3">PGLac3</strain>
    </source>
</reference>
<feature type="transmembrane region" description="Helical" evidence="1">
    <location>
        <begin position="205"/>
        <end position="231"/>
    </location>
</feature>